<dbReference type="OrthoDB" id="2013770at2759"/>
<dbReference type="AlphaFoldDB" id="A0A9D4U4P1"/>
<dbReference type="GO" id="GO:0009535">
    <property type="term" value="C:chloroplast thylakoid membrane"/>
    <property type="evidence" value="ECO:0007669"/>
    <property type="project" value="InterPro"/>
</dbReference>
<proteinExistence type="predicted"/>
<dbReference type="PANTHER" id="PTHR47726:SF1">
    <property type="entry name" value="NAD(P)H-QUINONE OXIDOREDUCTASE SUBUNIT U, CHLOROPLASTIC"/>
    <property type="match status" value="1"/>
</dbReference>
<evidence type="ECO:0000313" key="3">
    <source>
        <dbReference type="Proteomes" id="UP000886520"/>
    </source>
</evidence>
<keyword evidence="3" id="KW-1185">Reference proteome</keyword>
<dbReference type="Gene3D" id="1.10.287.110">
    <property type="entry name" value="DnaJ domain"/>
    <property type="match status" value="1"/>
</dbReference>
<comment type="caution">
    <text evidence="2">The sequence shown here is derived from an EMBL/GenBank/DDBJ whole genome shotgun (WGS) entry which is preliminary data.</text>
</comment>
<name>A0A9D4U4P1_ADICA</name>
<feature type="domain" description="J" evidence="1">
    <location>
        <begin position="97"/>
        <end position="161"/>
    </location>
</feature>
<dbReference type="InterPro" id="IPR044199">
    <property type="entry name" value="NdhU_chloroplastic"/>
</dbReference>
<evidence type="ECO:0000259" key="1">
    <source>
        <dbReference type="PROSITE" id="PS50076"/>
    </source>
</evidence>
<dbReference type="GO" id="GO:0010598">
    <property type="term" value="C:NAD(P)H dehydrogenase complex (plastoquinone)"/>
    <property type="evidence" value="ECO:0007669"/>
    <property type="project" value="InterPro"/>
</dbReference>
<evidence type="ECO:0000313" key="2">
    <source>
        <dbReference type="EMBL" id="KAI5061534.1"/>
    </source>
</evidence>
<dbReference type="InterPro" id="IPR001623">
    <property type="entry name" value="DnaJ_domain"/>
</dbReference>
<dbReference type="PROSITE" id="PS50076">
    <property type="entry name" value="DNAJ_2"/>
    <property type="match status" value="1"/>
</dbReference>
<dbReference type="EMBL" id="JABFUD020000023">
    <property type="protein sequence ID" value="KAI5061534.1"/>
    <property type="molecule type" value="Genomic_DNA"/>
</dbReference>
<dbReference type="PANTHER" id="PTHR47726">
    <property type="entry name" value="NAD(P)H-QUINONE OXIDOREDUCTASE SUBUNIT U, CHLOROPLASTIC"/>
    <property type="match status" value="1"/>
</dbReference>
<accession>A0A9D4U4P1</accession>
<sequence length="301" mass="32546">MDAIGNGNALSALAIVVSSAAPSLRSRACSQARPSHSRILVAASQDASGGVAAAPAEPSPPTTDLLRSSALDTPSTSLITYANIQKAFKGEALTTADHYGVLGLAPAASYQEVEIAFRRRCESVLQQGLSEEEARKRLIALKGSYDVLSSEEERRLYDWSLLQQGKSATDAYSWPFEADITQSECDPFPPPRPVDEEAIRRVRNLFLGWLALSVVLNLFLKRNKKVDTVSSERGRDVASEICKKTPSWKEIKGMPMAGSTSVATVVTQEGGLHPCPWARVMIGVLELLTGLRLSLSTEVEF</sequence>
<dbReference type="Proteomes" id="UP000886520">
    <property type="component" value="Chromosome 23"/>
</dbReference>
<organism evidence="2 3">
    <name type="scientific">Adiantum capillus-veneris</name>
    <name type="common">Maidenhair fern</name>
    <dbReference type="NCBI Taxonomy" id="13818"/>
    <lineage>
        <taxon>Eukaryota</taxon>
        <taxon>Viridiplantae</taxon>
        <taxon>Streptophyta</taxon>
        <taxon>Embryophyta</taxon>
        <taxon>Tracheophyta</taxon>
        <taxon>Polypodiopsida</taxon>
        <taxon>Polypodiidae</taxon>
        <taxon>Polypodiales</taxon>
        <taxon>Pteridineae</taxon>
        <taxon>Pteridaceae</taxon>
        <taxon>Vittarioideae</taxon>
        <taxon>Adiantum</taxon>
    </lineage>
</organism>
<reference evidence="2" key="1">
    <citation type="submission" date="2021-01" db="EMBL/GenBank/DDBJ databases">
        <title>Adiantum capillus-veneris genome.</title>
        <authorList>
            <person name="Fang Y."/>
            <person name="Liao Q."/>
        </authorList>
    </citation>
    <scope>NUCLEOTIDE SEQUENCE</scope>
    <source>
        <strain evidence="2">H3</strain>
        <tissue evidence="2">Leaf</tissue>
    </source>
</reference>
<gene>
    <name evidence="2" type="ORF">GOP47_0024039</name>
</gene>
<protein>
    <recommendedName>
        <fullName evidence="1">J domain-containing protein</fullName>
    </recommendedName>
</protein>
<dbReference type="SUPFAM" id="SSF46565">
    <property type="entry name" value="Chaperone J-domain"/>
    <property type="match status" value="1"/>
</dbReference>
<dbReference type="InterPro" id="IPR036869">
    <property type="entry name" value="J_dom_sf"/>
</dbReference>